<feature type="transmembrane region" description="Helical" evidence="2">
    <location>
        <begin position="180"/>
        <end position="208"/>
    </location>
</feature>
<evidence type="ECO:0000313" key="4">
    <source>
        <dbReference type="Proteomes" id="UP000243542"/>
    </source>
</evidence>
<feature type="compositionally biased region" description="Low complexity" evidence="1">
    <location>
        <begin position="331"/>
        <end position="341"/>
    </location>
</feature>
<reference evidence="3 4" key="1">
    <citation type="submission" date="2017-10" db="EMBL/GenBank/DDBJ databases">
        <title>Sequencing the genomes of 1000 actinobacteria strains.</title>
        <authorList>
            <person name="Klenk H.-P."/>
        </authorList>
    </citation>
    <scope>NUCLEOTIDE SEQUENCE [LARGE SCALE GENOMIC DNA]</scope>
    <source>
        <strain evidence="3 4">DSM 46092</strain>
    </source>
</reference>
<feature type="region of interest" description="Disordered" evidence="1">
    <location>
        <begin position="247"/>
        <end position="357"/>
    </location>
</feature>
<keyword evidence="2" id="KW-1133">Transmembrane helix</keyword>
<keyword evidence="2" id="KW-0812">Transmembrane</keyword>
<dbReference type="Proteomes" id="UP000243542">
    <property type="component" value="Unassembled WGS sequence"/>
</dbReference>
<dbReference type="RefSeq" id="WP_098510732.1">
    <property type="nucleotide sequence ID" value="NZ_JBIAKZ010000005.1"/>
</dbReference>
<keyword evidence="2" id="KW-0472">Membrane</keyword>
<evidence type="ECO:0000313" key="3">
    <source>
        <dbReference type="EMBL" id="PFG46698.1"/>
    </source>
</evidence>
<dbReference type="AlphaFoldDB" id="A0A2A9F696"/>
<comment type="caution">
    <text evidence="3">The sequence shown here is derived from an EMBL/GenBank/DDBJ whole genome shotgun (WGS) entry which is preliminary data.</text>
</comment>
<name>A0A2A9F696_9PSEU</name>
<proteinExistence type="predicted"/>
<keyword evidence="4" id="KW-1185">Reference proteome</keyword>
<dbReference type="InterPro" id="IPR036689">
    <property type="entry name" value="ESAT-6-like_sf"/>
</dbReference>
<feature type="region of interest" description="Disordered" evidence="1">
    <location>
        <begin position="442"/>
        <end position="462"/>
    </location>
</feature>
<evidence type="ECO:0008006" key="5">
    <source>
        <dbReference type="Google" id="ProtNLM"/>
    </source>
</evidence>
<dbReference type="SUPFAM" id="SSF140453">
    <property type="entry name" value="EsxAB dimer-like"/>
    <property type="match status" value="1"/>
</dbReference>
<evidence type="ECO:0000256" key="1">
    <source>
        <dbReference type="SAM" id="MobiDB-lite"/>
    </source>
</evidence>
<evidence type="ECO:0000256" key="2">
    <source>
        <dbReference type="SAM" id="Phobius"/>
    </source>
</evidence>
<organism evidence="3 4">
    <name type="scientific">Amycolatopsis sulphurea</name>
    <dbReference type="NCBI Taxonomy" id="76022"/>
    <lineage>
        <taxon>Bacteria</taxon>
        <taxon>Bacillati</taxon>
        <taxon>Actinomycetota</taxon>
        <taxon>Actinomycetes</taxon>
        <taxon>Pseudonocardiales</taxon>
        <taxon>Pseudonocardiaceae</taxon>
        <taxon>Amycolatopsis</taxon>
    </lineage>
</organism>
<protein>
    <recommendedName>
        <fullName evidence="5">Type VII secretion system (Wss) protein ESAT-6</fullName>
    </recommendedName>
</protein>
<accession>A0A2A9F696</accession>
<dbReference type="Gene3D" id="1.10.287.1060">
    <property type="entry name" value="ESAT-6-like"/>
    <property type="match status" value="1"/>
</dbReference>
<feature type="compositionally biased region" description="Pro residues" evidence="1">
    <location>
        <begin position="266"/>
        <end position="285"/>
    </location>
</feature>
<gene>
    <name evidence="3" type="ORF">ATK36_1690</name>
</gene>
<dbReference type="EMBL" id="PDJK01000002">
    <property type="protein sequence ID" value="PFG46698.1"/>
    <property type="molecule type" value="Genomic_DNA"/>
</dbReference>
<sequence length="462" mass="49061">MSLVEPTTTTGAGVADSWHSVASSIREIRDLHGADAAAVGVEIGVSLAGAIADTVAFALDPLGKLIAAGLGWMVEHLSFLKMPLDKLAGDPAAIKAMAEQLHRTGEDLRNSAKDLDRTLEKTITEWQGGGFEAFRNEIGQRRGQIESAGQSVDAAGYVVETTMALVTASRALIRDMITTFLGEIISTMLIALGMAAFTFGASLVAGVANCVRVGISLALDFSSKLAKILGLGGRTAARLAELAAKVKPAPGGGSAGGTQELTDLRPPTPHNPGTPPPPDRSTPPPREVHEEDPYATWLAADRHFNPPPHTENALPSHDTGTPSLHSERPSSDTTTTSTTSTAGTEPPAPKPQSPFKPYDIGFMKKHEDWMKSACERIKGYTGGKNAWDDIVKAPDKFFQKYPEAYPYLKGIADTKSSKNLVGWGGKSAVTLDKSLTDVQMQADDAWAQSDEQWRTDPAAQKA</sequence>